<organism evidence="1 2">
    <name type="scientific">Streptomyces flavochromogenes</name>
    <dbReference type="NCBI Taxonomy" id="68199"/>
    <lineage>
        <taxon>Bacteria</taxon>
        <taxon>Bacillati</taxon>
        <taxon>Actinomycetota</taxon>
        <taxon>Actinomycetes</taxon>
        <taxon>Kitasatosporales</taxon>
        <taxon>Streptomycetaceae</taxon>
        <taxon>Streptomyces</taxon>
    </lineage>
</organism>
<dbReference type="Proteomes" id="UP001602370">
    <property type="component" value="Unassembled WGS sequence"/>
</dbReference>
<sequence length="390" mass="43118">MARSLLPQHLEDRRKALRVFESLPAKGHPGYSPRLGSRLRTVSDLYDRTTVLGHIAISPDEAYAITDKSAPHALYDLMIISAGPTARPGLHDHTEQFGKGFGVMAHSFAAHCHASDLTPVISWSYDPHTLDRQTIQSEKRFHAHLVGRTPAERATVTAHAISARQLSTTKARQIVEEVSVLGSLLGADCIDPEALRVLTPVPALSTPTATVTAQFHLPGGWESLTAPGLHDDLSYIHRKLRRTYDEIIRTCTTGTTGLWERPLVHQFTENDINLPLRPDTRATLAHYLRALRPEILAHHRGTHFYPLADLAYAVTIAEQKGQVYLHLRANLFSDLGGAGISIIDGIIVTTKKGAGMLRTDEIAARNTFQADYVSQIHRHPLAARVFFPRL</sequence>
<proteinExistence type="predicted"/>
<keyword evidence="2" id="KW-1185">Reference proteome</keyword>
<name>A0ABW6Y3M6_9ACTN</name>
<comment type="caution">
    <text evidence="1">The sequence shown here is derived from an EMBL/GenBank/DDBJ whole genome shotgun (WGS) entry which is preliminary data.</text>
</comment>
<evidence type="ECO:0000313" key="2">
    <source>
        <dbReference type="Proteomes" id="UP001602370"/>
    </source>
</evidence>
<dbReference type="RefSeq" id="WP_388312109.1">
    <property type="nucleotide sequence ID" value="NZ_JBIBDZ010000019.1"/>
</dbReference>
<gene>
    <name evidence="1" type="ORF">ACFY8C_38700</name>
</gene>
<evidence type="ECO:0000313" key="1">
    <source>
        <dbReference type="EMBL" id="MFF5924214.1"/>
    </source>
</evidence>
<dbReference type="EMBL" id="JBIBDZ010000019">
    <property type="protein sequence ID" value="MFF5924214.1"/>
    <property type="molecule type" value="Genomic_DNA"/>
</dbReference>
<accession>A0ABW6Y3M6</accession>
<reference evidence="1 2" key="1">
    <citation type="submission" date="2024-10" db="EMBL/GenBank/DDBJ databases">
        <title>The Natural Products Discovery Center: Release of the First 8490 Sequenced Strains for Exploring Actinobacteria Biosynthetic Diversity.</title>
        <authorList>
            <person name="Kalkreuter E."/>
            <person name="Kautsar S.A."/>
            <person name="Yang D."/>
            <person name="Bader C.D."/>
            <person name="Teijaro C.N."/>
            <person name="Fluegel L."/>
            <person name="Davis C.M."/>
            <person name="Simpson J.R."/>
            <person name="Lauterbach L."/>
            <person name="Steele A.D."/>
            <person name="Gui C."/>
            <person name="Meng S."/>
            <person name="Li G."/>
            <person name="Viehrig K."/>
            <person name="Ye F."/>
            <person name="Su P."/>
            <person name="Kiefer A.F."/>
            <person name="Nichols A."/>
            <person name="Cepeda A.J."/>
            <person name="Yan W."/>
            <person name="Fan B."/>
            <person name="Jiang Y."/>
            <person name="Adhikari A."/>
            <person name="Zheng C.-J."/>
            <person name="Schuster L."/>
            <person name="Cowan T.M."/>
            <person name="Smanski M.J."/>
            <person name="Chevrette M.G."/>
            <person name="De Carvalho L.P.S."/>
            <person name="Shen B."/>
        </authorList>
    </citation>
    <scope>NUCLEOTIDE SEQUENCE [LARGE SCALE GENOMIC DNA]</scope>
    <source>
        <strain evidence="1 2">NPDC012605</strain>
    </source>
</reference>
<protein>
    <submittedName>
        <fullName evidence="1">Uncharacterized protein</fullName>
    </submittedName>
</protein>